<organism evidence="2 3">
    <name type="scientific">Vanilla planifolia</name>
    <name type="common">Vanilla</name>
    <dbReference type="NCBI Taxonomy" id="51239"/>
    <lineage>
        <taxon>Eukaryota</taxon>
        <taxon>Viridiplantae</taxon>
        <taxon>Streptophyta</taxon>
        <taxon>Embryophyta</taxon>
        <taxon>Tracheophyta</taxon>
        <taxon>Spermatophyta</taxon>
        <taxon>Magnoliopsida</taxon>
        <taxon>Liliopsida</taxon>
        <taxon>Asparagales</taxon>
        <taxon>Orchidaceae</taxon>
        <taxon>Vanilloideae</taxon>
        <taxon>Vanilleae</taxon>
        <taxon>Vanilla</taxon>
    </lineage>
</organism>
<feature type="compositionally biased region" description="Basic and acidic residues" evidence="1">
    <location>
        <begin position="67"/>
        <end position="91"/>
    </location>
</feature>
<protein>
    <submittedName>
        <fullName evidence="2">Uncharacterized protein</fullName>
    </submittedName>
</protein>
<dbReference type="AlphaFoldDB" id="A0A835RLZ3"/>
<reference evidence="2 3" key="1">
    <citation type="journal article" date="2020" name="Nat. Food">
        <title>A phased Vanilla planifolia genome enables genetic improvement of flavour and production.</title>
        <authorList>
            <person name="Hasing T."/>
            <person name="Tang H."/>
            <person name="Brym M."/>
            <person name="Khazi F."/>
            <person name="Huang T."/>
            <person name="Chambers A.H."/>
        </authorList>
    </citation>
    <scope>NUCLEOTIDE SEQUENCE [LARGE SCALE GENOMIC DNA]</scope>
    <source>
        <tissue evidence="2">Leaf</tissue>
    </source>
</reference>
<sequence>MGGCASRPRGLDGQALEEAPVVVVNAYEVTQKAVEDDATTGPTPAAEKEGVEVAKAAEPVAEAEVETAAKGDAKEDVPKEAAVKEEDEKNEQAVVTDQA</sequence>
<dbReference type="Proteomes" id="UP000636800">
    <property type="component" value="Chromosome 3"/>
</dbReference>
<accession>A0A835RLZ3</accession>
<dbReference type="EMBL" id="JADCNL010000003">
    <property type="protein sequence ID" value="KAG0488427.1"/>
    <property type="molecule type" value="Genomic_DNA"/>
</dbReference>
<proteinExistence type="predicted"/>
<dbReference type="OrthoDB" id="689350at2759"/>
<comment type="caution">
    <text evidence="2">The sequence shown here is derived from an EMBL/GenBank/DDBJ whole genome shotgun (WGS) entry which is preliminary data.</text>
</comment>
<keyword evidence="3" id="KW-1185">Reference proteome</keyword>
<evidence type="ECO:0000313" key="2">
    <source>
        <dbReference type="EMBL" id="KAG0488427.1"/>
    </source>
</evidence>
<gene>
    <name evidence="2" type="ORF">HPP92_007238</name>
</gene>
<feature type="region of interest" description="Disordered" evidence="1">
    <location>
        <begin position="33"/>
        <end position="99"/>
    </location>
</feature>
<feature type="compositionally biased region" description="Low complexity" evidence="1">
    <location>
        <begin position="53"/>
        <end position="66"/>
    </location>
</feature>
<evidence type="ECO:0000313" key="3">
    <source>
        <dbReference type="Proteomes" id="UP000636800"/>
    </source>
</evidence>
<name>A0A835RLZ3_VANPL</name>
<evidence type="ECO:0000256" key="1">
    <source>
        <dbReference type="SAM" id="MobiDB-lite"/>
    </source>
</evidence>